<keyword evidence="1" id="KW-0805">Transcription regulation</keyword>
<dbReference type="PROSITE" id="PS01117">
    <property type="entry name" value="HTH_MARR_1"/>
    <property type="match status" value="1"/>
</dbReference>
<evidence type="ECO:0000313" key="5">
    <source>
        <dbReference type="EMBL" id="TBT85880.1"/>
    </source>
</evidence>
<evidence type="ECO:0000313" key="6">
    <source>
        <dbReference type="Proteomes" id="UP000292373"/>
    </source>
</evidence>
<evidence type="ECO:0000256" key="3">
    <source>
        <dbReference type="ARBA" id="ARBA00023163"/>
    </source>
</evidence>
<dbReference type="PROSITE" id="PS50995">
    <property type="entry name" value="HTH_MARR_2"/>
    <property type="match status" value="1"/>
</dbReference>
<dbReference type="InterPro" id="IPR000835">
    <property type="entry name" value="HTH_MarR-typ"/>
</dbReference>
<dbReference type="OrthoDB" id="3726624at2"/>
<dbReference type="Proteomes" id="UP000292373">
    <property type="component" value="Unassembled WGS sequence"/>
</dbReference>
<dbReference type="InterPro" id="IPR052526">
    <property type="entry name" value="HTH-type_Bedaq_tolerance"/>
</dbReference>
<dbReference type="PANTHER" id="PTHR39515:SF2">
    <property type="entry name" value="HTH-TYPE TRANSCRIPTIONAL REGULATOR RV0880"/>
    <property type="match status" value="1"/>
</dbReference>
<dbReference type="PRINTS" id="PR00598">
    <property type="entry name" value="HTHMARR"/>
</dbReference>
<protein>
    <submittedName>
        <fullName evidence="5">MarR family transcriptional regulator</fullName>
    </submittedName>
</protein>
<evidence type="ECO:0000259" key="4">
    <source>
        <dbReference type="PROSITE" id="PS50995"/>
    </source>
</evidence>
<dbReference type="EMBL" id="SDMQ01000004">
    <property type="protein sequence ID" value="TBT85880.1"/>
    <property type="molecule type" value="Genomic_DNA"/>
</dbReference>
<keyword evidence="6" id="KW-1185">Reference proteome</keyword>
<dbReference type="GO" id="GO:0003677">
    <property type="term" value="F:DNA binding"/>
    <property type="evidence" value="ECO:0007669"/>
    <property type="project" value="UniProtKB-KW"/>
</dbReference>
<dbReference type="GO" id="GO:0003700">
    <property type="term" value="F:DNA-binding transcription factor activity"/>
    <property type="evidence" value="ECO:0007669"/>
    <property type="project" value="InterPro"/>
</dbReference>
<dbReference type="InterPro" id="IPR036390">
    <property type="entry name" value="WH_DNA-bd_sf"/>
</dbReference>
<dbReference type="InterPro" id="IPR023187">
    <property type="entry name" value="Tscrpt_reg_MarR-type_CS"/>
</dbReference>
<dbReference type="Pfam" id="PF12802">
    <property type="entry name" value="MarR_2"/>
    <property type="match status" value="1"/>
</dbReference>
<dbReference type="AlphaFoldDB" id="A0A4Q9KEI1"/>
<gene>
    <name evidence="5" type="ORF">ET989_05340</name>
</gene>
<evidence type="ECO:0000256" key="1">
    <source>
        <dbReference type="ARBA" id="ARBA00023015"/>
    </source>
</evidence>
<organism evidence="5 6">
    <name type="scientific">Propioniciclava sinopodophylli</name>
    <dbReference type="NCBI Taxonomy" id="1837344"/>
    <lineage>
        <taxon>Bacteria</taxon>
        <taxon>Bacillati</taxon>
        <taxon>Actinomycetota</taxon>
        <taxon>Actinomycetes</taxon>
        <taxon>Propionibacteriales</taxon>
        <taxon>Propionibacteriaceae</taxon>
        <taxon>Propioniciclava</taxon>
    </lineage>
</organism>
<feature type="domain" description="HTH marR-type" evidence="4">
    <location>
        <begin position="8"/>
        <end position="138"/>
    </location>
</feature>
<dbReference type="SUPFAM" id="SSF46785">
    <property type="entry name" value="Winged helix' DNA-binding domain"/>
    <property type="match status" value="1"/>
</dbReference>
<proteinExistence type="predicted"/>
<keyword evidence="2" id="KW-0238">DNA-binding</keyword>
<keyword evidence="3" id="KW-0804">Transcription</keyword>
<comment type="caution">
    <text evidence="5">The sequence shown here is derived from an EMBL/GenBank/DDBJ whole genome shotgun (WGS) entry which is preliminary data.</text>
</comment>
<dbReference type="SMART" id="SM00347">
    <property type="entry name" value="HTH_MARR"/>
    <property type="match status" value="1"/>
</dbReference>
<reference evidence="5 6" key="1">
    <citation type="submission" date="2019-01" db="EMBL/GenBank/DDBJ databases">
        <title>Lactibacter flavus gen. nov., sp. nov., a novel bacterium of the family Propionibacteriaceae isolated from raw milk and dairy products.</title>
        <authorList>
            <person name="Huptas C."/>
            <person name="Wenning M."/>
            <person name="Breitenwieser F."/>
            <person name="Doll E."/>
            <person name="Von Neubeck M."/>
            <person name="Busse H.-J."/>
            <person name="Scherer S."/>
        </authorList>
    </citation>
    <scope>NUCLEOTIDE SEQUENCE [LARGE SCALE GENOMIC DNA]</scope>
    <source>
        <strain evidence="5 6">KCTC 33808</strain>
    </source>
</reference>
<dbReference type="Gene3D" id="1.10.10.10">
    <property type="entry name" value="Winged helix-like DNA-binding domain superfamily/Winged helix DNA-binding domain"/>
    <property type="match status" value="1"/>
</dbReference>
<sequence>MVPDRDSLQTLASDVRLACQHVSRRVRYDNCHEIPPHQFSVLAKLSNGAKTPGELARIEEVSAPSMTRTVNGLVEQGLVARSADPNDGRRQHLELTPSGREMIERTRASRDDWMVQRLQGLSTDELRVLREATDILQRVIHV</sequence>
<accession>A0A4Q9KEI1</accession>
<dbReference type="InterPro" id="IPR036388">
    <property type="entry name" value="WH-like_DNA-bd_sf"/>
</dbReference>
<evidence type="ECO:0000256" key="2">
    <source>
        <dbReference type="ARBA" id="ARBA00023125"/>
    </source>
</evidence>
<dbReference type="PANTHER" id="PTHR39515">
    <property type="entry name" value="CONSERVED PROTEIN"/>
    <property type="match status" value="1"/>
</dbReference>
<name>A0A4Q9KEI1_9ACTN</name>